<evidence type="ECO:0000256" key="8">
    <source>
        <dbReference type="ARBA" id="ARBA00022833"/>
    </source>
</evidence>
<keyword evidence="18" id="KW-1185">Reference proteome</keyword>
<evidence type="ECO:0000256" key="6">
    <source>
        <dbReference type="ARBA" id="ARBA00022741"/>
    </source>
</evidence>
<dbReference type="PROSITE" id="PS01357">
    <property type="entry name" value="ZF_ZZ_1"/>
    <property type="match status" value="1"/>
</dbReference>
<dbReference type="SMART" id="SM00291">
    <property type="entry name" value="ZnF_ZZ"/>
    <property type="match status" value="1"/>
</dbReference>
<dbReference type="SUPFAM" id="SSF52540">
    <property type="entry name" value="P-loop containing nucleoside triphosphate hydrolases"/>
    <property type="match status" value="1"/>
</dbReference>
<evidence type="ECO:0000313" key="18">
    <source>
        <dbReference type="Proteomes" id="UP001157006"/>
    </source>
</evidence>
<evidence type="ECO:0000256" key="2">
    <source>
        <dbReference type="ARBA" id="ARBA00009970"/>
    </source>
</evidence>
<keyword evidence="12" id="KW-0927">Auxin signaling pathway</keyword>
<feature type="transmembrane region" description="Helical" evidence="15">
    <location>
        <begin position="103"/>
        <end position="122"/>
    </location>
</feature>
<dbReference type="PANTHER" id="PTHR21725">
    <property type="entry name" value="E3 UBIQUITIN-PROTEIN LIGASE UBR4"/>
    <property type="match status" value="1"/>
</dbReference>
<comment type="subcellular location">
    <subcellularLocation>
        <location evidence="1">Membrane</location>
        <topology evidence="1">Multi-pass membrane protein</topology>
    </subcellularLocation>
</comment>
<dbReference type="InterPro" id="IPR043145">
    <property type="entry name" value="Znf_ZZ_sf"/>
</dbReference>
<dbReference type="InterPro" id="IPR036259">
    <property type="entry name" value="MFS_trans_sf"/>
</dbReference>
<dbReference type="Pfam" id="PF23262">
    <property type="entry name" value="NFD4_C"/>
    <property type="match status" value="1"/>
</dbReference>
<dbReference type="GO" id="GO:0008270">
    <property type="term" value="F:zinc ion binding"/>
    <property type="evidence" value="ECO:0007669"/>
    <property type="project" value="UniProtKB-KW"/>
</dbReference>
<feature type="transmembrane region" description="Helical" evidence="15">
    <location>
        <begin position="166"/>
        <end position="185"/>
    </location>
</feature>
<feature type="transmembrane region" description="Helical" evidence="15">
    <location>
        <begin position="134"/>
        <end position="154"/>
    </location>
</feature>
<name>A0AAV0YN17_VICFA</name>
<keyword evidence="11 15" id="KW-0472">Membrane</keyword>
<accession>A0AAV0YN17</accession>
<proteinExistence type="inferred from homology"/>
<evidence type="ECO:0000256" key="4">
    <source>
        <dbReference type="ARBA" id="ARBA00022692"/>
    </source>
</evidence>
<dbReference type="SUPFAM" id="SSF57850">
    <property type="entry name" value="RING/U-box"/>
    <property type="match status" value="1"/>
</dbReference>
<keyword evidence="3" id="KW-0217">Developmental protein</keyword>
<dbReference type="GO" id="GO:0009734">
    <property type="term" value="P:auxin-activated signaling pathway"/>
    <property type="evidence" value="ECO:0007669"/>
    <property type="project" value="UniProtKB-KW"/>
</dbReference>
<evidence type="ECO:0000256" key="9">
    <source>
        <dbReference type="ARBA" id="ARBA00022840"/>
    </source>
</evidence>
<dbReference type="GO" id="GO:0009926">
    <property type="term" value="P:auxin polar transport"/>
    <property type="evidence" value="ECO:0007669"/>
    <property type="project" value="TreeGrafter"/>
</dbReference>
<dbReference type="GO" id="GO:0016020">
    <property type="term" value="C:membrane"/>
    <property type="evidence" value="ECO:0007669"/>
    <property type="project" value="UniProtKB-SubCell"/>
</dbReference>
<keyword evidence="9" id="KW-0067">ATP-binding</keyword>
<keyword evidence="4 15" id="KW-0812">Transmembrane</keyword>
<evidence type="ECO:0000259" key="16">
    <source>
        <dbReference type="PROSITE" id="PS50135"/>
    </source>
</evidence>
<dbReference type="InterPro" id="IPR027417">
    <property type="entry name" value="P-loop_NTPase"/>
</dbReference>
<dbReference type="InterPro" id="IPR000433">
    <property type="entry name" value="Znf_ZZ"/>
</dbReference>
<keyword evidence="8" id="KW-0862">Zinc</keyword>
<dbReference type="EMBL" id="OX451736">
    <property type="protein sequence ID" value="CAI8586059.1"/>
    <property type="molecule type" value="Genomic_DNA"/>
</dbReference>
<dbReference type="FunFam" id="3.30.60.90:FF:000010">
    <property type="entry name" value="auxin transport protein BIG"/>
    <property type="match status" value="1"/>
</dbReference>
<dbReference type="InterPro" id="IPR041546">
    <property type="entry name" value="ClpA/ClpB_AAA_lid"/>
</dbReference>
<evidence type="ECO:0000313" key="17">
    <source>
        <dbReference type="EMBL" id="CAI8586059.1"/>
    </source>
</evidence>
<keyword evidence="5" id="KW-0479">Metal-binding</keyword>
<dbReference type="AlphaFoldDB" id="A0AAV0YN17"/>
<dbReference type="SUPFAM" id="SSF103473">
    <property type="entry name" value="MFS general substrate transporter"/>
    <property type="match status" value="1"/>
</dbReference>
<evidence type="ECO:0000256" key="13">
    <source>
        <dbReference type="ARBA" id="ARBA00070858"/>
    </source>
</evidence>
<keyword evidence="7 14" id="KW-0863">Zinc-finger</keyword>
<dbReference type="PROSITE" id="PS50135">
    <property type="entry name" value="ZF_ZZ_2"/>
    <property type="match status" value="1"/>
</dbReference>
<dbReference type="Gene3D" id="3.30.60.90">
    <property type="match status" value="1"/>
</dbReference>
<evidence type="ECO:0000256" key="12">
    <source>
        <dbReference type="ARBA" id="ARBA00023294"/>
    </source>
</evidence>
<evidence type="ECO:0000256" key="15">
    <source>
        <dbReference type="SAM" id="Phobius"/>
    </source>
</evidence>
<organism evidence="17 18">
    <name type="scientific">Vicia faba</name>
    <name type="common">Broad bean</name>
    <name type="synonym">Faba vulgaris</name>
    <dbReference type="NCBI Taxonomy" id="3906"/>
    <lineage>
        <taxon>Eukaryota</taxon>
        <taxon>Viridiplantae</taxon>
        <taxon>Streptophyta</taxon>
        <taxon>Embryophyta</taxon>
        <taxon>Tracheophyta</taxon>
        <taxon>Spermatophyta</taxon>
        <taxon>Magnoliopsida</taxon>
        <taxon>eudicotyledons</taxon>
        <taxon>Gunneridae</taxon>
        <taxon>Pentapetalae</taxon>
        <taxon>rosids</taxon>
        <taxon>fabids</taxon>
        <taxon>Fabales</taxon>
        <taxon>Fabaceae</taxon>
        <taxon>Papilionoideae</taxon>
        <taxon>50 kb inversion clade</taxon>
        <taxon>NPAAA clade</taxon>
        <taxon>Hologalegina</taxon>
        <taxon>IRL clade</taxon>
        <taxon>Fabeae</taxon>
        <taxon>Vicia</taxon>
    </lineage>
</organism>
<reference evidence="17 18" key="1">
    <citation type="submission" date="2023-01" db="EMBL/GenBank/DDBJ databases">
        <authorList>
            <person name="Kreplak J."/>
        </authorList>
    </citation>
    <scope>NUCLEOTIDE SEQUENCE [LARGE SCALE GENOMIC DNA]</scope>
</reference>
<comment type="similarity">
    <text evidence="2">Belongs to the UBR4 family.</text>
</comment>
<dbReference type="GO" id="GO:0005524">
    <property type="term" value="F:ATP binding"/>
    <property type="evidence" value="ECO:0007669"/>
    <property type="project" value="UniProtKB-KW"/>
</dbReference>
<dbReference type="GO" id="GO:0009506">
    <property type="term" value="C:plasmodesma"/>
    <property type="evidence" value="ECO:0007669"/>
    <property type="project" value="TreeGrafter"/>
</dbReference>
<dbReference type="Pfam" id="PF17871">
    <property type="entry name" value="AAA_lid_9"/>
    <property type="match status" value="1"/>
</dbReference>
<dbReference type="Pfam" id="PF00569">
    <property type="entry name" value="ZZ"/>
    <property type="match status" value="1"/>
</dbReference>
<evidence type="ECO:0000256" key="10">
    <source>
        <dbReference type="ARBA" id="ARBA00022989"/>
    </source>
</evidence>
<feature type="domain" description="ZZ-type" evidence="16">
    <location>
        <begin position="343"/>
        <end position="402"/>
    </location>
</feature>
<evidence type="ECO:0000256" key="7">
    <source>
        <dbReference type="ARBA" id="ARBA00022771"/>
    </source>
</evidence>
<evidence type="ECO:0000256" key="3">
    <source>
        <dbReference type="ARBA" id="ARBA00022473"/>
    </source>
</evidence>
<evidence type="ECO:0000256" key="5">
    <source>
        <dbReference type="ARBA" id="ARBA00022723"/>
    </source>
</evidence>
<sequence>MIEKSYCFANVLEKEKITMLGEEHTTKMLIRRWDFWLYYIAYFCGGIIGLVYSNNWGQISQSLGYSSETSSLVTLYSTCSFFGRLLAAAPDLFSSKTHIARTGWFAAALVLTPIAFILLAISGTKTALQLSTSLIGLSYGFVFSAAVSIISELFGPNSVGVNHNILITNIPLGSCLYGLLAALIYDSKATRLSKLMTVLKEIKIATFLETNGSEVVDALMQVLWGILDFEQPDTQTMNNIVMSAVELIYCYAECLTLHGKDSGVHSVAPAVELLKKLLFSSDEAVQTASSLAISSRLLQVPFPKQTLLAPDDGVESVVPVSGSADTSARNNQVMVEEDTITSSVQYCCDGCSTVPILRRRWHCTICPDFDLCEACFEVLDTDRLPPPHSRDHPMTAIPIEVDSVGDGNEFHFTPDDVSDSLPVPADSNMQSSSPSIHVLEPNDSGEFAAALTDPVSISASKRAINSLLLSEFLEQLKGWMDSTSGVRAIPVMQLFYRLSSAVGGPFIDSSKPNSLDLEKLIKWFLDEINLNKPFVARNRSSIGEVAILVFMFFTLMLRNWHQPGSDGSMPRHSGTTDVHDKNQSFVNYLMDILQQLVHVFRSPINSEGGHSNAGPGCGALLTVRRDLPAGNFSPFFSDSEPSEGDAINILMGIRDKFEEHHKCIYTEDALKAAVHLSTRYIADRYLPNKAIDLIDEAGSKASIEAFKMKKERNCYLLSIKKNQKFIGEKLEWFSPCLKWFRRAS</sequence>
<dbReference type="GO" id="GO:0005829">
    <property type="term" value="C:cytosol"/>
    <property type="evidence" value="ECO:0007669"/>
    <property type="project" value="TreeGrafter"/>
</dbReference>
<evidence type="ECO:0000256" key="11">
    <source>
        <dbReference type="ARBA" id="ARBA00023136"/>
    </source>
</evidence>
<protein>
    <recommendedName>
        <fullName evidence="13">Auxin transport protein BIG</fullName>
    </recommendedName>
</protein>
<dbReference type="Gene3D" id="1.20.1250.20">
    <property type="entry name" value="MFS general substrate transporter like domains"/>
    <property type="match status" value="1"/>
</dbReference>
<keyword evidence="10 15" id="KW-1133">Transmembrane helix</keyword>
<dbReference type="InterPro" id="IPR045189">
    <property type="entry name" value="UBR4-like"/>
</dbReference>
<dbReference type="Proteomes" id="UP001157006">
    <property type="component" value="Chromosome 1L"/>
</dbReference>
<evidence type="ECO:0000256" key="14">
    <source>
        <dbReference type="PROSITE-ProRule" id="PRU00228"/>
    </source>
</evidence>
<keyword evidence="6" id="KW-0547">Nucleotide-binding</keyword>
<feature type="transmembrane region" description="Helical" evidence="15">
    <location>
        <begin position="35"/>
        <end position="53"/>
    </location>
</feature>
<dbReference type="PANTHER" id="PTHR21725:SF1">
    <property type="entry name" value="E3 UBIQUITIN-PROTEIN LIGASE UBR4"/>
    <property type="match status" value="1"/>
</dbReference>
<evidence type="ECO:0000256" key="1">
    <source>
        <dbReference type="ARBA" id="ARBA00004141"/>
    </source>
</evidence>
<gene>
    <name evidence="17" type="ORF">VFH_I236520</name>
</gene>
<dbReference type="Gene3D" id="1.10.8.60">
    <property type="match status" value="1"/>
</dbReference>
<dbReference type="InterPro" id="IPR056555">
    <property type="entry name" value="NFD4_C"/>
</dbReference>
<dbReference type="CDD" id="cd02249">
    <property type="entry name" value="ZZ"/>
    <property type="match status" value="1"/>
</dbReference>